<reference evidence="8 9" key="1">
    <citation type="submission" date="2024-04" db="EMBL/GenBank/DDBJ databases">
        <title>Tritrichomonas musculus Genome.</title>
        <authorList>
            <person name="Alves-Ferreira E."/>
            <person name="Grigg M."/>
            <person name="Lorenzi H."/>
            <person name="Galac M."/>
        </authorList>
    </citation>
    <scope>NUCLEOTIDE SEQUENCE [LARGE SCALE GENOMIC DNA]</scope>
    <source>
        <strain evidence="8 9">EAF2021</strain>
    </source>
</reference>
<evidence type="ECO:0000256" key="6">
    <source>
        <dbReference type="ARBA" id="ARBA00023136"/>
    </source>
</evidence>
<evidence type="ECO:0000256" key="3">
    <source>
        <dbReference type="ARBA" id="ARBA00022692"/>
    </source>
</evidence>
<feature type="chain" id="PRO_5045005472" description="Transmembrane 9 superfamily member" evidence="7">
    <location>
        <begin position="17"/>
        <end position="588"/>
    </location>
</feature>
<feature type="transmembrane region" description="Helical" evidence="7">
    <location>
        <begin position="330"/>
        <end position="349"/>
    </location>
</feature>
<feature type="transmembrane region" description="Helical" evidence="7">
    <location>
        <begin position="483"/>
        <end position="506"/>
    </location>
</feature>
<keyword evidence="5 7" id="KW-1133">Transmembrane helix</keyword>
<comment type="subcellular location">
    <subcellularLocation>
        <location evidence="1">Membrane</location>
        <topology evidence="1">Multi-pass membrane protein</topology>
    </subcellularLocation>
</comment>
<feature type="transmembrane region" description="Helical" evidence="7">
    <location>
        <begin position="554"/>
        <end position="582"/>
    </location>
</feature>
<feature type="transmembrane region" description="Helical" evidence="7">
    <location>
        <begin position="233"/>
        <end position="250"/>
    </location>
</feature>
<feature type="transmembrane region" description="Helical" evidence="7">
    <location>
        <begin position="361"/>
        <end position="384"/>
    </location>
</feature>
<evidence type="ECO:0000313" key="8">
    <source>
        <dbReference type="EMBL" id="KAK8900432.1"/>
    </source>
</evidence>
<dbReference type="PANTHER" id="PTHR10766:SF111">
    <property type="entry name" value="TRANSMEMBRANE 9 SUPERFAMILY MEMBER 2"/>
    <property type="match status" value="1"/>
</dbReference>
<protein>
    <recommendedName>
        <fullName evidence="7">Transmembrane 9 superfamily member</fullName>
    </recommendedName>
</protein>
<evidence type="ECO:0000256" key="4">
    <source>
        <dbReference type="ARBA" id="ARBA00022729"/>
    </source>
</evidence>
<feature type="signal peptide" evidence="7">
    <location>
        <begin position="1"/>
        <end position="16"/>
    </location>
</feature>
<sequence>MLIFFLGILCFSSSEKENNNESLFNLSIGSLRSLIDPIPIDYLSVFGANSAKALHTQTFSEYLIGETIYSTLFQINTESSEQCKIANSLSLTKQQQEKLINIIDSKYQLFFKHPYYQVVSSKTVNGQHLSGVDVGTVKNGKHYISNSFKFTIQKNEGKIAFIEAEVFHSSDNLKCLEESPANQIAIEDSQDLNIYYSYQFSEYKEKDISSSSRNDQFSSESNQMTTVNSLKNLPIVSSAIISLVLFLYIYKTVYKESKHADNDLDEYDGCEWKLIHADVCRSPKSPEKLSELFGWGIQLFVSILVVIFILAFESKSKDVFQNLNEILDLFIKFFILSSLIGGFFTGKMFKTIGSREWKTVVLKSSIILSIILLVPRLMISFFSPPQSTLNFNLMKLLIPVAVNFVLHSIGCLIGLRVSGFELSQKVNILPRQIPPHSALLNSGPLGILSGLFISIFMLTNYYLLLEYCWGDKALNEPLHLFDLLTSIISVIILSIDFGIIMVFTQLKKEDYKWWWTAFWAGGMNGVIFFFFSILDYFELFSTRHLSHFIFYSLFNMPVFIIISIISGAMSFIGCFFFVQFIYNSLKME</sequence>
<proteinExistence type="inferred from homology"/>
<dbReference type="Proteomes" id="UP001470230">
    <property type="component" value="Unassembled WGS sequence"/>
</dbReference>
<comment type="caution">
    <text evidence="8">The sequence shown here is derived from an EMBL/GenBank/DDBJ whole genome shotgun (WGS) entry which is preliminary data.</text>
</comment>
<evidence type="ECO:0000256" key="5">
    <source>
        <dbReference type="ARBA" id="ARBA00022989"/>
    </source>
</evidence>
<comment type="similarity">
    <text evidence="2 7">Belongs to the nonaspanin (TM9SF) (TC 9.A.2) family.</text>
</comment>
<evidence type="ECO:0000256" key="2">
    <source>
        <dbReference type="ARBA" id="ARBA00005227"/>
    </source>
</evidence>
<organism evidence="8 9">
    <name type="scientific">Tritrichomonas musculus</name>
    <dbReference type="NCBI Taxonomy" id="1915356"/>
    <lineage>
        <taxon>Eukaryota</taxon>
        <taxon>Metamonada</taxon>
        <taxon>Parabasalia</taxon>
        <taxon>Tritrichomonadida</taxon>
        <taxon>Tritrichomonadidae</taxon>
        <taxon>Tritrichomonas</taxon>
    </lineage>
</organism>
<evidence type="ECO:0000256" key="7">
    <source>
        <dbReference type="RuleBase" id="RU363079"/>
    </source>
</evidence>
<keyword evidence="3 7" id="KW-0812">Transmembrane</keyword>
<gene>
    <name evidence="8" type="ORF">M9Y10_002759</name>
</gene>
<dbReference type="Pfam" id="PF02990">
    <property type="entry name" value="EMP70"/>
    <property type="match status" value="1"/>
</dbReference>
<dbReference type="PANTHER" id="PTHR10766">
    <property type="entry name" value="TRANSMEMBRANE 9 SUPERFAMILY PROTEIN"/>
    <property type="match status" value="1"/>
</dbReference>
<dbReference type="InterPro" id="IPR004240">
    <property type="entry name" value="EMP70"/>
</dbReference>
<evidence type="ECO:0000256" key="1">
    <source>
        <dbReference type="ARBA" id="ARBA00004141"/>
    </source>
</evidence>
<feature type="transmembrane region" description="Helical" evidence="7">
    <location>
        <begin position="513"/>
        <end position="534"/>
    </location>
</feature>
<dbReference type="EMBL" id="JAPFFF010000001">
    <property type="protein sequence ID" value="KAK8900432.1"/>
    <property type="molecule type" value="Genomic_DNA"/>
</dbReference>
<feature type="transmembrane region" description="Helical" evidence="7">
    <location>
        <begin position="396"/>
        <end position="417"/>
    </location>
</feature>
<keyword evidence="9" id="KW-1185">Reference proteome</keyword>
<accession>A0ABR2LB44</accession>
<name>A0ABR2LB44_9EUKA</name>
<keyword evidence="6 7" id="KW-0472">Membrane</keyword>
<feature type="transmembrane region" description="Helical" evidence="7">
    <location>
        <begin position="438"/>
        <end position="463"/>
    </location>
</feature>
<feature type="transmembrane region" description="Helical" evidence="7">
    <location>
        <begin position="292"/>
        <end position="310"/>
    </location>
</feature>
<keyword evidence="4 7" id="KW-0732">Signal</keyword>
<evidence type="ECO:0000313" key="9">
    <source>
        <dbReference type="Proteomes" id="UP001470230"/>
    </source>
</evidence>